<organism evidence="5 6">
    <name type="scientific">Trifolium medium</name>
    <dbReference type="NCBI Taxonomy" id="97028"/>
    <lineage>
        <taxon>Eukaryota</taxon>
        <taxon>Viridiplantae</taxon>
        <taxon>Streptophyta</taxon>
        <taxon>Embryophyta</taxon>
        <taxon>Tracheophyta</taxon>
        <taxon>Spermatophyta</taxon>
        <taxon>Magnoliopsida</taxon>
        <taxon>eudicotyledons</taxon>
        <taxon>Gunneridae</taxon>
        <taxon>Pentapetalae</taxon>
        <taxon>rosids</taxon>
        <taxon>fabids</taxon>
        <taxon>Fabales</taxon>
        <taxon>Fabaceae</taxon>
        <taxon>Papilionoideae</taxon>
        <taxon>50 kb inversion clade</taxon>
        <taxon>NPAAA clade</taxon>
        <taxon>Hologalegina</taxon>
        <taxon>IRL clade</taxon>
        <taxon>Trifolieae</taxon>
        <taxon>Trifolium</taxon>
    </lineage>
</organism>
<dbReference type="GO" id="GO:0000911">
    <property type="term" value="P:cytokinesis by cell plate formation"/>
    <property type="evidence" value="ECO:0007669"/>
    <property type="project" value="TreeGrafter"/>
</dbReference>
<proteinExistence type="inferred from homology"/>
<keyword evidence="4" id="KW-0206">Cytoskeleton</keyword>
<dbReference type="EMBL" id="LXQA010094626">
    <property type="protein sequence ID" value="MCI15000.1"/>
    <property type="molecule type" value="Genomic_DNA"/>
</dbReference>
<dbReference type="GO" id="GO:0000226">
    <property type="term" value="P:microtubule cytoskeleton organization"/>
    <property type="evidence" value="ECO:0007669"/>
    <property type="project" value="InterPro"/>
</dbReference>
<dbReference type="InterPro" id="IPR007145">
    <property type="entry name" value="MAP65_Ase1_PRC1"/>
</dbReference>
<protein>
    <submittedName>
        <fullName evidence="5">Microtubule-associated protein 1-like</fullName>
    </submittedName>
</protein>
<evidence type="ECO:0000256" key="3">
    <source>
        <dbReference type="ARBA" id="ARBA00022701"/>
    </source>
</evidence>
<accession>A0A392PU69</accession>
<evidence type="ECO:0000256" key="4">
    <source>
        <dbReference type="ARBA" id="ARBA00023212"/>
    </source>
</evidence>
<evidence type="ECO:0000313" key="5">
    <source>
        <dbReference type="EMBL" id="MCI15000.1"/>
    </source>
</evidence>
<comment type="caution">
    <text evidence="5">The sequence shown here is derived from an EMBL/GenBank/DDBJ whole genome shotgun (WGS) entry which is preliminary data.</text>
</comment>
<reference evidence="5 6" key="1">
    <citation type="journal article" date="2018" name="Front. Plant Sci.">
        <title>Red Clover (Trifolium pratense) and Zigzag Clover (T. medium) - A Picture of Genomic Similarities and Differences.</title>
        <authorList>
            <person name="Dluhosova J."/>
            <person name="Istvanek J."/>
            <person name="Nedelnik J."/>
            <person name="Repkova J."/>
        </authorList>
    </citation>
    <scope>NUCLEOTIDE SEQUENCE [LARGE SCALE GENOMIC DNA]</scope>
    <source>
        <strain evidence="6">cv. 10/8</strain>
        <tissue evidence="5">Leaf</tissue>
    </source>
</reference>
<dbReference type="GO" id="GO:0008017">
    <property type="term" value="F:microtubule binding"/>
    <property type="evidence" value="ECO:0007669"/>
    <property type="project" value="InterPro"/>
</dbReference>
<evidence type="ECO:0000256" key="1">
    <source>
        <dbReference type="ARBA" id="ARBA00004245"/>
    </source>
</evidence>
<feature type="non-terminal residue" evidence="5">
    <location>
        <position position="1"/>
    </location>
</feature>
<dbReference type="GO" id="GO:0005737">
    <property type="term" value="C:cytoplasm"/>
    <property type="evidence" value="ECO:0007669"/>
    <property type="project" value="TreeGrafter"/>
</dbReference>
<dbReference type="PANTHER" id="PTHR19321">
    <property type="entry name" value="PROTEIN REGULATOR OF CYTOKINESIS 1 PRC1-RELATED"/>
    <property type="match status" value="1"/>
</dbReference>
<dbReference type="GO" id="GO:0005874">
    <property type="term" value="C:microtubule"/>
    <property type="evidence" value="ECO:0007669"/>
    <property type="project" value="UniProtKB-KW"/>
</dbReference>
<evidence type="ECO:0000256" key="2">
    <source>
        <dbReference type="ARBA" id="ARBA00006187"/>
    </source>
</evidence>
<dbReference type="Proteomes" id="UP000265520">
    <property type="component" value="Unassembled WGS sequence"/>
</dbReference>
<keyword evidence="6" id="KW-1185">Reference proteome</keyword>
<sequence>LQELASQLNCHWNLMDTPPEGRKLFDYVTCNISATADEVTLPEGSLAMDLIEKAEVEVKRLDQLYARRIAFKRQAELNLEALQENVKGVVDSGGIETTELFADPANLKAKQKEEKQRIEGKFHRCDDQLG</sequence>
<dbReference type="PANTHER" id="PTHR19321:SF41">
    <property type="entry name" value="FASCETTO-RELATED"/>
    <property type="match status" value="1"/>
</dbReference>
<keyword evidence="4" id="KW-0963">Cytoplasm</keyword>
<dbReference type="GO" id="GO:0005819">
    <property type="term" value="C:spindle"/>
    <property type="evidence" value="ECO:0007669"/>
    <property type="project" value="TreeGrafter"/>
</dbReference>
<dbReference type="AlphaFoldDB" id="A0A392PU69"/>
<keyword evidence="3" id="KW-0493">Microtubule</keyword>
<evidence type="ECO:0000313" key="6">
    <source>
        <dbReference type="Proteomes" id="UP000265520"/>
    </source>
</evidence>
<comment type="similarity">
    <text evidence="2">Belongs to the MAP65/ASE1 family.</text>
</comment>
<name>A0A392PU69_9FABA</name>
<comment type="subcellular location">
    <subcellularLocation>
        <location evidence="1">Cytoplasm</location>
        <location evidence="1">Cytoskeleton</location>
    </subcellularLocation>
</comment>